<dbReference type="AlphaFoldDB" id="A0A8J5XEJ4"/>
<feature type="compositionally biased region" description="Acidic residues" evidence="1">
    <location>
        <begin position="68"/>
        <end position="82"/>
    </location>
</feature>
<accession>A0A8J5XEJ4</accession>
<name>A0A8J5XEJ4_DIALT</name>
<evidence type="ECO:0000256" key="1">
    <source>
        <dbReference type="SAM" id="MobiDB-lite"/>
    </source>
</evidence>
<evidence type="ECO:0000313" key="2">
    <source>
        <dbReference type="EMBL" id="KAG8462327.1"/>
    </source>
</evidence>
<evidence type="ECO:0000313" key="3">
    <source>
        <dbReference type="Proteomes" id="UP000751190"/>
    </source>
</evidence>
<reference evidence="2" key="1">
    <citation type="submission" date="2021-05" db="EMBL/GenBank/DDBJ databases">
        <title>The genome of the haptophyte Pavlova lutheri (Diacronema luteri, Pavlovales) - a model for lipid biosynthesis in eukaryotic algae.</title>
        <authorList>
            <person name="Hulatt C.J."/>
            <person name="Posewitz M.C."/>
        </authorList>
    </citation>
    <scope>NUCLEOTIDE SEQUENCE</scope>
    <source>
        <strain evidence="2">NIVA-4/92</strain>
    </source>
</reference>
<gene>
    <name evidence="2" type="ORF">KFE25_012147</name>
</gene>
<keyword evidence="3" id="KW-1185">Reference proteome</keyword>
<proteinExistence type="predicted"/>
<dbReference type="Proteomes" id="UP000751190">
    <property type="component" value="Unassembled WGS sequence"/>
</dbReference>
<dbReference type="EMBL" id="JAGTXO010000021">
    <property type="protein sequence ID" value="KAG8462327.1"/>
    <property type="molecule type" value="Genomic_DNA"/>
</dbReference>
<sequence>MVRLRLSTLILLVLVGQAAVIFLLGIRFAEEHTRDAAKGAPGGADEPLSSSAGHADTLILARNADAPIENEDVDEDEEDEDGVVTTPTPGRPFRVPPDGELADEPTVA</sequence>
<feature type="region of interest" description="Disordered" evidence="1">
    <location>
        <begin position="34"/>
        <end position="108"/>
    </location>
</feature>
<organism evidence="2 3">
    <name type="scientific">Diacronema lutheri</name>
    <name type="common">Unicellular marine alga</name>
    <name type="synonym">Monochrysis lutheri</name>
    <dbReference type="NCBI Taxonomy" id="2081491"/>
    <lineage>
        <taxon>Eukaryota</taxon>
        <taxon>Haptista</taxon>
        <taxon>Haptophyta</taxon>
        <taxon>Pavlovophyceae</taxon>
        <taxon>Pavlovales</taxon>
        <taxon>Pavlovaceae</taxon>
        <taxon>Diacronema</taxon>
    </lineage>
</organism>
<protein>
    <submittedName>
        <fullName evidence="2">Uncharacterized protein</fullName>
    </submittedName>
</protein>
<comment type="caution">
    <text evidence="2">The sequence shown here is derived from an EMBL/GenBank/DDBJ whole genome shotgun (WGS) entry which is preliminary data.</text>
</comment>